<name>A0ABC9QUH1_BACMY</name>
<organism evidence="1 2">
    <name type="scientific">Bacillus mycoides</name>
    <dbReference type="NCBI Taxonomy" id="1405"/>
    <lineage>
        <taxon>Bacteria</taxon>
        <taxon>Bacillati</taxon>
        <taxon>Bacillota</taxon>
        <taxon>Bacilli</taxon>
        <taxon>Bacillales</taxon>
        <taxon>Bacillaceae</taxon>
        <taxon>Bacillus</taxon>
        <taxon>Bacillus cereus group</taxon>
    </lineage>
</organism>
<comment type="caution">
    <text evidence="1">The sequence shown here is derived from an EMBL/GenBank/DDBJ whole genome shotgun (WGS) entry which is preliminary data.</text>
</comment>
<dbReference type="EMBL" id="AHEV01000057">
    <property type="protein sequence ID" value="EJR28919.1"/>
    <property type="molecule type" value="Genomic_DNA"/>
</dbReference>
<accession>A0ABC9QUH1</accession>
<dbReference type="AlphaFoldDB" id="A0ABC9QUH1"/>
<reference evidence="1 2" key="1">
    <citation type="submission" date="2012-04" db="EMBL/GenBank/DDBJ databases">
        <title>The Genome Sequence of Bacillus cereus VD078.</title>
        <authorList>
            <consortium name="The Broad Institute Genome Sequencing Platform"/>
            <consortium name="The Broad Institute Genome Sequencing Center for Infectious Disease"/>
            <person name="Feldgarden M."/>
            <person name="Van der Auwera G.A."/>
            <person name="Mahillon J."/>
            <person name="Duprez V."/>
            <person name="Timmery S."/>
            <person name="Mattelet C."/>
            <person name="Dierick K."/>
            <person name="Sun M."/>
            <person name="Yu Z."/>
            <person name="Zhu L."/>
            <person name="Hu X."/>
            <person name="Shank E.B."/>
            <person name="Swiecicka I."/>
            <person name="Hansen B.M."/>
            <person name="Andrup L."/>
            <person name="Young S.K."/>
            <person name="Zeng Q."/>
            <person name="Gargeya S."/>
            <person name="Fitzgerald M."/>
            <person name="Haas B."/>
            <person name="Abouelleil A."/>
            <person name="Alvarado L."/>
            <person name="Arachchi H.M."/>
            <person name="Berlin A."/>
            <person name="Chapman S.B."/>
            <person name="Goldberg J."/>
            <person name="Griggs A."/>
            <person name="Gujja S."/>
            <person name="Hansen M."/>
            <person name="Howarth C."/>
            <person name="Imamovic A."/>
            <person name="Larimer J."/>
            <person name="McCowen C."/>
            <person name="Montmayeur A."/>
            <person name="Murphy C."/>
            <person name="Neiman D."/>
            <person name="Pearson M."/>
            <person name="Priest M."/>
            <person name="Roberts A."/>
            <person name="Saif S."/>
            <person name="Shea T."/>
            <person name="Sisk P."/>
            <person name="Sykes S."/>
            <person name="Wortman J."/>
            <person name="Nusbaum C."/>
            <person name="Birren B."/>
        </authorList>
    </citation>
    <scope>NUCLEOTIDE SEQUENCE [LARGE SCALE GENOMIC DNA]</scope>
    <source>
        <strain evidence="1 2">VD078</strain>
    </source>
</reference>
<sequence length="42" mass="4616">MKKWTKRMYLLITITALAMLPMQGSIAKVIQYMMVDPGGGAG</sequence>
<dbReference type="RefSeq" id="WP_002170081.1">
    <property type="nucleotide sequence ID" value="NZ_JH792254.1"/>
</dbReference>
<evidence type="ECO:0000313" key="2">
    <source>
        <dbReference type="Proteomes" id="UP000006976"/>
    </source>
</evidence>
<gene>
    <name evidence="1" type="ORF">III_06025</name>
</gene>
<protein>
    <submittedName>
        <fullName evidence="1">Uncharacterized protein</fullName>
    </submittedName>
</protein>
<dbReference type="Proteomes" id="UP000006976">
    <property type="component" value="Unassembled WGS sequence"/>
</dbReference>
<evidence type="ECO:0000313" key="1">
    <source>
        <dbReference type="EMBL" id="EJR28919.1"/>
    </source>
</evidence>
<proteinExistence type="predicted"/>